<keyword evidence="2" id="KW-1185">Reference proteome</keyword>
<organism evidence="1 2">
    <name type="scientific">Paenibacillus solani</name>
    <dbReference type="NCBI Taxonomy" id="1705565"/>
    <lineage>
        <taxon>Bacteria</taxon>
        <taxon>Bacillati</taxon>
        <taxon>Bacillota</taxon>
        <taxon>Bacilli</taxon>
        <taxon>Bacillales</taxon>
        <taxon>Paenibacillaceae</taxon>
        <taxon>Paenibacillus</taxon>
    </lineage>
</organism>
<name>A0A0M1P7X0_9BACL</name>
<accession>A0A0M1P7X0</accession>
<dbReference type="PATRIC" id="fig|1705565.3.peg.5203"/>
<dbReference type="AlphaFoldDB" id="A0A0M1P7X0"/>
<evidence type="ECO:0000313" key="2">
    <source>
        <dbReference type="Proteomes" id="UP000036932"/>
    </source>
</evidence>
<proteinExistence type="predicted"/>
<gene>
    <name evidence="1" type="ORF">AM231_15625</name>
</gene>
<protein>
    <submittedName>
        <fullName evidence="1">Uncharacterized protein</fullName>
    </submittedName>
</protein>
<sequence>MINDERLDELRLSGELVRVVRDGLETNDIIGFVVAWDPEQVIIRRRNRRVVKLDRRYSYQLKKEPRVSPIEEG</sequence>
<dbReference type="EMBL" id="LIUT01000001">
    <property type="protein sequence ID" value="KOR90410.1"/>
    <property type="molecule type" value="Genomic_DNA"/>
</dbReference>
<comment type="caution">
    <text evidence="1">The sequence shown here is derived from an EMBL/GenBank/DDBJ whole genome shotgun (WGS) entry which is preliminary data.</text>
</comment>
<dbReference type="Proteomes" id="UP000036932">
    <property type="component" value="Unassembled WGS sequence"/>
</dbReference>
<evidence type="ECO:0000313" key="1">
    <source>
        <dbReference type="EMBL" id="KOR90410.1"/>
    </source>
</evidence>
<reference evidence="2" key="1">
    <citation type="submission" date="2015-08" db="EMBL/GenBank/DDBJ databases">
        <title>Genome sequencing project for genomic taxonomy and phylogenomics of Bacillus-like bacteria.</title>
        <authorList>
            <person name="Liu B."/>
            <person name="Wang J."/>
            <person name="Zhu Y."/>
            <person name="Liu G."/>
            <person name="Chen Q."/>
            <person name="Chen Z."/>
            <person name="Lan J."/>
            <person name="Che J."/>
            <person name="Ge C."/>
            <person name="Shi H."/>
            <person name="Pan Z."/>
            <person name="Liu X."/>
        </authorList>
    </citation>
    <scope>NUCLEOTIDE SEQUENCE [LARGE SCALE GENOMIC DNA]</scope>
    <source>
        <strain evidence="2">FJAT-22460</strain>
    </source>
</reference>
<dbReference type="OrthoDB" id="2629334at2"/>
<dbReference type="RefSeq" id="WP_054403348.1">
    <property type="nucleotide sequence ID" value="NZ_LIUT01000001.1"/>
</dbReference>